<evidence type="ECO:0000313" key="2">
    <source>
        <dbReference type="EMBL" id="MQM19774.1"/>
    </source>
</evidence>
<dbReference type="Proteomes" id="UP000652761">
    <property type="component" value="Unassembled WGS sequence"/>
</dbReference>
<dbReference type="EMBL" id="NMUH01009190">
    <property type="protein sequence ID" value="MQM19774.1"/>
    <property type="molecule type" value="Genomic_DNA"/>
</dbReference>
<keyword evidence="1" id="KW-0812">Transmembrane</keyword>
<keyword evidence="1" id="KW-1133">Transmembrane helix</keyword>
<keyword evidence="1" id="KW-0472">Membrane</keyword>
<evidence type="ECO:0000256" key="1">
    <source>
        <dbReference type="SAM" id="Phobius"/>
    </source>
</evidence>
<proteinExistence type="predicted"/>
<reference evidence="2" key="1">
    <citation type="submission" date="2017-07" db="EMBL/GenBank/DDBJ databases">
        <title>Taro Niue Genome Assembly and Annotation.</title>
        <authorList>
            <person name="Atibalentja N."/>
            <person name="Keating K."/>
            <person name="Fields C.J."/>
        </authorList>
    </citation>
    <scope>NUCLEOTIDE SEQUENCE</scope>
    <source>
        <strain evidence="2">Niue_2</strain>
        <tissue evidence="2">Leaf</tissue>
    </source>
</reference>
<sequence length="62" mass="7167">MAITSMNCSDPGPGRLLEEIMRKRFLLVLGGVECRVLILITIDWVQIVSHLVVYEERRDPQR</sequence>
<gene>
    <name evidence="2" type="ORF">Taro_052786</name>
</gene>
<organism evidence="2 3">
    <name type="scientific">Colocasia esculenta</name>
    <name type="common">Wild taro</name>
    <name type="synonym">Arum esculentum</name>
    <dbReference type="NCBI Taxonomy" id="4460"/>
    <lineage>
        <taxon>Eukaryota</taxon>
        <taxon>Viridiplantae</taxon>
        <taxon>Streptophyta</taxon>
        <taxon>Embryophyta</taxon>
        <taxon>Tracheophyta</taxon>
        <taxon>Spermatophyta</taxon>
        <taxon>Magnoliopsida</taxon>
        <taxon>Liliopsida</taxon>
        <taxon>Araceae</taxon>
        <taxon>Aroideae</taxon>
        <taxon>Colocasieae</taxon>
        <taxon>Colocasia</taxon>
    </lineage>
</organism>
<keyword evidence="3" id="KW-1185">Reference proteome</keyword>
<protein>
    <submittedName>
        <fullName evidence="2">Uncharacterized protein</fullName>
    </submittedName>
</protein>
<accession>A0A843XJG5</accession>
<feature type="transmembrane region" description="Helical" evidence="1">
    <location>
        <begin position="25"/>
        <end position="47"/>
    </location>
</feature>
<dbReference type="AlphaFoldDB" id="A0A843XJG5"/>
<name>A0A843XJG5_COLES</name>
<comment type="caution">
    <text evidence="2">The sequence shown here is derived from an EMBL/GenBank/DDBJ whole genome shotgun (WGS) entry which is preliminary data.</text>
</comment>
<evidence type="ECO:0000313" key="3">
    <source>
        <dbReference type="Proteomes" id="UP000652761"/>
    </source>
</evidence>